<evidence type="ECO:0000256" key="4">
    <source>
        <dbReference type="ARBA" id="ARBA00022989"/>
    </source>
</evidence>
<sequence length="262" mass="29468">MTKNITFLSIMYLGVFIIPLLAILYKLKIRLVKESVVSIVRMFIQLSLVGIYLQYIFLWDNPFINMAYLLIMIFTATFSIGRSAQIKLRRILPILLVTVGVPMVVILIFFGSFLIGLDNPLEAKYLIPISGMLLGNTLNGNIITLNTFFKTFRGNEEEYLYSLGLGATKYEALRPYIREGITSSISPTIAYLATMGIVSLPGMMTGQILGGSLPLTAIKYQIAIMLAILSCKFFSSFSTLYITSHVFFDDYHILDKDIFIQS</sequence>
<feature type="transmembrane region" description="Helical" evidence="6">
    <location>
        <begin position="6"/>
        <end position="27"/>
    </location>
</feature>
<keyword evidence="8" id="KW-1185">Reference proteome</keyword>
<dbReference type="GO" id="GO:0005886">
    <property type="term" value="C:plasma membrane"/>
    <property type="evidence" value="ECO:0007669"/>
    <property type="project" value="TreeGrafter"/>
</dbReference>
<keyword evidence="4 6" id="KW-1133">Transmembrane helix</keyword>
<comment type="caution">
    <text evidence="7">The sequence shown here is derived from an EMBL/GenBank/DDBJ whole genome shotgun (WGS) entry which is preliminary data.</text>
</comment>
<gene>
    <name evidence="7" type="ORF">PM10SUCC1_17280</name>
</gene>
<dbReference type="Pfam" id="PF03649">
    <property type="entry name" value="UPF0014"/>
    <property type="match status" value="1"/>
</dbReference>
<comment type="similarity">
    <text evidence="2">Belongs to the UPF0014 family.</text>
</comment>
<evidence type="ECO:0000256" key="6">
    <source>
        <dbReference type="SAM" id="Phobius"/>
    </source>
</evidence>
<feature type="transmembrane region" description="Helical" evidence="6">
    <location>
        <begin position="222"/>
        <end position="242"/>
    </location>
</feature>
<keyword evidence="3 6" id="KW-0812">Transmembrane</keyword>
<dbReference type="Proteomes" id="UP001144471">
    <property type="component" value="Unassembled WGS sequence"/>
</dbReference>
<evidence type="ECO:0000256" key="2">
    <source>
        <dbReference type="ARBA" id="ARBA00005268"/>
    </source>
</evidence>
<evidence type="ECO:0000256" key="5">
    <source>
        <dbReference type="ARBA" id="ARBA00023136"/>
    </source>
</evidence>
<evidence type="ECO:0000313" key="7">
    <source>
        <dbReference type="EMBL" id="GLI56214.1"/>
    </source>
</evidence>
<dbReference type="RefSeq" id="WP_281835201.1">
    <property type="nucleotide sequence ID" value="NZ_BSDY01000007.1"/>
</dbReference>
<evidence type="ECO:0000313" key="8">
    <source>
        <dbReference type="Proteomes" id="UP001144471"/>
    </source>
</evidence>
<keyword evidence="5 6" id="KW-0472">Membrane</keyword>
<accession>A0A9W6GJB1</accession>
<dbReference type="InterPro" id="IPR005226">
    <property type="entry name" value="UPF0014_fam"/>
</dbReference>
<protein>
    <submittedName>
        <fullName evidence="7">ABC transporter permease</fullName>
    </submittedName>
</protein>
<organism evidence="7 8">
    <name type="scientific">Propionigenium maris DSM 9537</name>
    <dbReference type="NCBI Taxonomy" id="1123000"/>
    <lineage>
        <taxon>Bacteria</taxon>
        <taxon>Fusobacteriati</taxon>
        <taxon>Fusobacteriota</taxon>
        <taxon>Fusobacteriia</taxon>
        <taxon>Fusobacteriales</taxon>
        <taxon>Fusobacteriaceae</taxon>
        <taxon>Propionigenium</taxon>
    </lineage>
</organism>
<dbReference type="PANTHER" id="PTHR30028">
    <property type="entry name" value="UPF0014 INNER MEMBRANE PROTEIN YBBM-RELATED"/>
    <property type="match status" value="1"/>
</dbReference>
<feature type="transmembrane region" description="Helical" evidence="6">
    <location>
        <begin position="189"/>
        <end position="210"/>
    </location>
</feature>
<dbReference type="EMBL" id="BSDY01000007">
    <property type="protein sequence ID" value="GLI56214.1"/>
    <property type="molecule type" value="Genomic_DNA"/>
</dbReference>
<reference evidence="7" key="1">
    <citation type="submission" date="2022-12" db="EMBL/GenBank/DDBJ databases">
        <title>Reference genome sequencing for broad-spectrum identification of bacterial and archaeal isolates by mass spectrometry.</title>
        <authorList>
            <person name="Sekiguchi Y."/>
            <person name="Tourlousse D.M."/>
        </authorList>
    </citation>
    <scope>NUCLEOTIDE SEQUENCE</scope>
    <source>
        <strain evidence="7">10succ1</strain>
    </source>
</reference>
<feature type="transmembrane region" description="Helical" evidence="6">
    <location>
        <begin position="39"/>
        <end position="57"/>
    </location>
</feature>
<name>A0A9W6GJB1_9FUSO</name>
<evidence type="ECO:0000256" key="3">
    <source>
        <dbReference type="ARBA" id="ARBA00022692"/>
    </source>
</evidence>
<dbReference type="PANTHER" id="PTHR30028:SF0">
    <property type="entry name" value="PROTEIN ALUMINUM SENSITIVE 3"/>
    <property type="match status" value="1"/>
</dbReference>
<feature type="transmembrane region" description="Helical" evidence="6">
    <location>
        <begin position="63"/>
        <end position="80"/>
    </location>
</feature>
<proteinExistence type="inferred from homology"/>
<comment type="subcellular location">
    <subcellularLocation>
        <location evidence="1">Membrane</location>
        <topology evidence="1">Multi-pass membrane protein</topology>
    </subcellularLocation>
</comment>
<dbReference type="AlphaFoldDB" id="A0A9W6GJB1"/>
<evidence type="ECO:0000256" key="1">
    <source>
        <dbReference type="ARBA" id="ARBA00004141"/>
    </source>
</evidence>
<feature type="transmembrane region" description="Helical" evidence="6">
    <location>
        <begin position="92"/>
        <end position="115"/>
    </location>
</feature>